<dbReference type="PATRIC" id="fig|997887.3.peg.1468"/>
<dbReference type="GeneID" id="93115267"/>
<evidence type="ECO:0000313" key="2">
    <source>
        <dbReference type="Proteomes" id="UP000005150"/>
    </source>
</evidence>
<dbReference type="EMBL" id="AGXV01000019">
    <property type="protein sequence ID" value="EIY67068.1"/>
    <property type="molecule type" value="Genomic_DNA"/>
</dbReference>
<protein>
    <submittedName>
        <fullName evidence="1">Uncharacterized protein</fullName>
    </submittedName>
</protein>
<sequence length="105" mass="12154">MLDGCPPGTRYWGLYHRDRLEGVVGGCIKDIYWNEQYILVKTHYGANSDSIEGYYIVKLLPPVKKGVPWEKIGPLSKEEYGQKKLELHLNEEKMKHKSLFKGESK</sequence>
<dbReference type="OrthoDB" id="8778054at2"/>
<dbReference type="Proteomes" id="UP000005150">
    <property type="component" value="Unassembled WGS sequence"/>
</dbReference>
<organism evidence="1 2">
    <name type="scientific">Bacteroides salyersiae CL02T12C01</name>
    <dbReference type="NCBI Taxonomy" id="997887"/>
    <lineage>
        <taxon>Bacteria</taxon>
        <taxon>Pseudomonadati</taxon>
        <taxon>Bacteroidota</taxon>
        <taxon>Bacteroidia</taxon>
        <taxon>Bacteroidales</taxon>
        <taxon>Bacteroidaceae</taxon>
        <taxon>Bacteroides</taxon>
    </lineage>
</organism>
<dbReference type="HOGENOM" id="CLU_2231165_0_0_10"/>
<keyword evidence="2" id="KW-1185">Reference proteome</keyword>
<gene>
    <name evidence="1" type="ORF">HMPREF1071_01391</name>
</gene>
<dbReference type="AlphaFoldDB" id="I9TDN4"/>
<dbReference type="RefSeq" id="WP_007479254.1">
    <property type="nucleotide sequence ID" value="NZ_JH724307.1"/>
</dbReference>
<reference evidence="1 2" key="1">
    <citation type="submission" date="2012-02" db="EMBL/GenBank/DDBJ databases">
        <title>The Genome Sequence of Bacteroides salyersiae CL02T12C01.</title>
        <authorList>
            <consortium name="The Broad Institute Genome Sequencing Platform"/>
            <person name="Earl A."/>
            <person name="Ward D."/>
            <person name="Feldgarden M."/>
            <person name="Gevers D."/>
            <person name="Zitomersky N.L."/>
            <person name="Coyne M.J."/>
            <person name="Comstock L.E."/>
            <person name="Young S.K."/>
            <person name="Zeng Q."/>
            <person name="Gargeya S."/>
            <person name="Fitzgerald M."/>
            <person name="Haas B."/>
            <person name="Abouelleil A."/>
            <person name="Alvarado L."/>
            <person name="Arachchi H.M."/>
            <person name="Berlin A."/>
            <person name="Chapman S.B."/>
            <person name="Gearin G."/>
            <person name="Goldberg J."/>
            <person name="Griggs A."/>
            <person name="Gujja S."/>
            <person name="Hansen M."/>
            <person name="Heiman D."/>
            <person name="Howarth C."/>
            <person name="Larimer J."/>
            <person name="Lui A."/>
            <person name="MacDonald P.J.P."/>
            <person name="McCowen C."/>
            <person name="Montmayeur A."/>
            <person name="Murphy C."/>
            <person name="Neiman D."/>
            <person name="Pearson M."/>
            <person name="Priest M."/>
            <person name="Roberts A."/>
            <person name="Saif S."/>
            <person name="Shea T."/>
            <person name="Sisk P."/>
            <person name="Stolte C."/>
            <person name="Sykes S."/>
            <person name="Wortman J."/>
            <person name="Nusbaum C."/>
            <person name="Birren B."/>
        </authorList>
    </citation>
    <scope>NUCLEOTIDE SEQUENCE [LARGE SCALE GENOMIC DNA]</scope>
    <source>
        <strain evidence="1 2">CL02T12C01</strain>
    </source>
</reference>
<evidence type="ECO:0000313" key="1">
    <source>
        <dbReference type="EMBL" id="EIY67068.1"/>
    </source>
</evidence>
<name>I9TDN4_9BACE</name>
<accession>I9TDN4</accession>
<comment type="caution">
    <text evidence="1">The sequence shown here is derived from an EMBL/GenBank/DDBJ whole genome shotgun (WGS) entry which is preliminary data.</text>
</comment>
<proteinExistence type="predicted"/>